<name>A0AAD2GCK7_9STRA</name>
<evidence type="ECO:0000313" key="2">
    <source>
        <dbReference type="Proteomes" id="UP001295423"/>
    </source>
</evidence>
<dbReference type="EMBL" id="CAKOGP040002407">
    <property type="protein sequence ID" value="CAJ1968814.1"/>
    <property type="molecule type" value="Genomic_DNA"/>
</dbReference>
<proteinExistence type="predicted"/>
<accession>A0AAD2GCK7</accession>
<dbReference type="AlphaFoldDB" id="A0AAD2GCK7"/>
<evidence type="ECO:0000313" key="1">
    <source>
        <dbReference type="EMBL" id="CAJ1968814.1"/>
    </source>
</evidence>
<dbReference type="Proteomes" id="UP001295423">
    <property type="component" value="Unassembled WGS sequence"/>
</dbReference>
<keyword evidence="2" id="KW-1185">Reference proteome</keyword>
<organism evidence="1 2">
    <name type="scientific">Cylindrotheca closterium</name>
    <dbReference type="NCBI Taxonomy" id="2856"/>
    <lineage>
        <taxon>Eukaryota</taxon>
        <taxon>Sar</taxon>
        <taxon>Stramenopiles</taxon>
        <taxon>Ochrophyta</taxon>
        <taxon>Bacillariophyta</taxon>
        <taxon>Bacillariophyceae</taxon>
        <taxon>Bacillariophycidae</taxon>
        <taxon>Bacillariales</taxon>
        <taxon>Bacillariaceae</taxon>
        <taxon>Cylindrotheca</taxon>
    </lineage>
</organism>
<reference evidence="1" key="1">
    <citation type="submission" date="2023-08" db="EMBL/GenBank/DDBJ databases">
        <authorList>
            <person name="Audoor S."/>
            <person name="Bilcke G."/>
        </authorList>
    </citation>
    <scope>NUCLEOTIDE SEQUENCE</scope>
</reference>
<sequence>MHSTRVILGRGAISTHHGQKRILKHSTPDLVTYIRKAVQTGIYRSNEEIEEMNQHLKDDPTDLKRIRWHVPRGSKIHDYPAEYEILSLNPPSPFKPFMPKKDVRKAVNKYMHEHRPTDRLANNYLNRILRGGNTGEPGTAEEYYRRLLGSSKAPKVDSAMGSKSAMLNKAYAVAVKQYQLMRTEDLGEKEALYRVEELLKQSDYEEKTRSRLRAKSLDKHNLSDEHAEKRAQAAYPAATPFADQKENMDTSMLYSDNQRSFEGMISWTHRLQAVPYRQWTVGASTALDHWIAKRVLGMSEETWLELLEGDSPHLIGRGRDIVVARHALFPETALDEDDSITRIEDDVDIVEDDLDALLATLGGWNDDADSATEVFSSTDEQILGFTKQLQVWRTKQAESPFEAWSEAEKSEFNTWLKEYVTALAPDSDMLEVNMGGTRNALLLAPPLSHDDSTAFWENIRDETAAEVFLQLLHSQKTTSSHPFWQLEYDLQLERLVELGSIHEIADEYAKESDRSLFLSRYGDYLLEGLELDHLAPDATGPIRGSDLGDALMKKYKIAPSDRFHLKSIKYGTDEFGTPASQRARDIFRSWNTLKTGRAHYEEKLFQKGLLGLSYSKKEG</sequence>
<protein>
    <submittedName>
        <fullName evidence="1">Uncharacterized protein</fullName>
    </submittedName>
</protein>
<gene>
    <name evidence="1" type="ORF">CYCCA115_LOCUS23414</name>
</gene>
<comment type="caution">
    <text evidence="1">The sequence shown here is derived from an EMBL/GenBank/DDBJ whole genome shotgun (WGS) entry which is preliminary data.</text>
</comment>